<dbReference type="SMART" id="SM00903">
    <property type="entry name" value="Flavin_Reduct"/>
    <property type="match status" value="1"/>
</dbReference>
<dbReference type="SUPFAM" id="SSF50475">
    <property type="entry name" value="FMN-binding split barrel"/>
    <property type="match status" value="1"/>
</dbReference>
<reference evidence="4 5" key="1">
    <citation type="submission" date="2014-08" db="EMBL/GenBank/DDBJ databases">
        <title>Complete genome sequence of Corynebacterium sphenisci CECT 5990(T) (=DSM 44792(T)), isolated from healthy wild penguins.</title>
        <authorList>
            <person name="Ruckert C."/>
            <person name="Albersmeier A."/>
            <person name="Winkler A."/>
            <person name="Kalinowski J."/>
        </authorList>
    </citation>
    <scope>NUCLEOTIDE SEQUENCE [LARGE SCALE GENOMIC DNA]</scope>
    <source>
        <strain evidence="4 5">DSM 44792</strain>
    </source>
</reference>
<dbReference type="Gene3D" id="2.30.110.10">
    <property type="entry name" value="Electron Transport, Fmn-binding Protein, Chain A"/>
    <property type="match status" value="1"/>
</dbReference>
<dbReference type="InterPro" id="IPR002563">
    <property type="entry name" value="Flavin_Rdtase-like_dom"/>
</dbReference>
<dbReference type="InterPro" id="IPR012349">
    <property type="entry name" value="Split_barrel_FMN-bd"/>
</dbReference>
<dbReference type="STRING" id="1437874.CSPHI_10440"/>
<dbReference type="PANTHER" id="PTHR30466:SF11">
    <property type="entry name" value="FLAVIN-DEPENDENT MONOOXYGENASE, REDUCTASE SUBUNIT HSAB"/>
    <property type="match status" value="1"/>
</dbReference>
<dbReference type="Proteomes" id="UP000185469">
    <property type="component" value="Chromosome"/>
</dbReference>
<feature type="domain" description="Flavin reductase like" evidence="3">
    <location>
        <begin position="10"/>
        <end position="153"/>
    </location>
</feature>
<evidence type="ECO:0000313" key="5">
    <source>
        <dbReference type="Proteomes" id="UP000185469"/>
    </source>
</evidence>
<dbReference type="KEGG" id="csph:CSPHI_10440"/>
<evidence type="ECO:0000256" key="1">
    <source>
        <dbReference type="ARBA" id="ARBA00008898"/>
    </source>
</evidence>
<evidence type="ECO:0000313" key="4">
    <source>
        <dbReference type="EMBL" id="APT91345.1"/>
    </source>
</evidence>
<dbReference type="AlphaFoldDB" id="A0A1L7CZN2"/>
<comment type="similarity">
    <text evidence="1">Belongs to the non-flavoprotein flavin reductase family.</text>
</comment>
<keyword evidence="2" id="KW-0560">Oxidoreductase</keyword>
<evidence type="ECO:0000259" key="3">
    <source>
        <dbReference type="SMART" id="SM00903"/>
    </source>
</evidence>
<keyword evidence="5" id="KW-1185">Reference proteome</keyword>
<dbReference type="EMBL" id="CP009248">
    <property type="protein sequence ID" value="APT91345.1"/>
    <property type="molecule type" value="Genomic_DNA"/>
</dbReference>
<gene>
    <name evidence="4" type="ORF">CSPHI_10440</name>
</gene>
<proteinExistence type="inferred from homology"/>
<dbReference type="InterPro" id="IPR050268">
    <property type="entry name" value="NADH-dep_flavin_reductase"/>
</dbReference>
<dbReference type="GO" id="GO:0042602">
    <property type="term" value="F:riboflavin reductase (NADPH) activity"/>
    <property type="evidence" value="ECO:0007669"/>
    <property type="project" value="TreeGrafter"/>
</dbReference>
<accession>A0A1L7CZN2</accession>
<organism evidence="4 5">
    <name type="scientific">Corynebacterium sphenisci DSM 44792</name>
    <dbReference type="NCBI Taxonomy" id="1437874"/>
    <lineage>
        <taxon>Bacteria</taxon>
        <taxon>Bacillati</taxon>
        <taxon>Actinomycetota</taxon>
        <taxon>Actinomycetes</taxon>
        <taxon>Mycobacteriales</taxon>
        <taxon>Corynebacteriaceae</taxon>
        <taxon>Corynebacterium</taxon>
    </lineage>
</organism>
<dbReference type="GO" id="GO:0010181">
    <property type="term" value="F:FMN binding"/>
    <property type="evidence" value="ECO:0007669"/>
    <property type="project" value="InterPro"/>
</dbReference>
<name>A0A1L7CZN2_9CORY</name>
<dbReference type="Pfam" id="PF01613">
    <property type="entry name" value="Flavin_Reduct"/>
    <property type="match status" value="1"/>
</dbReference>
<dbReference type="PANTHER" id="PTHR30466">
    <property type="entry name" value="FLAVIN REDUCTASE"/>
    <property type="match status" value="1"/>
</dbReference>
<protein>
    <recommendedName>
        <fullName evidence="3">Flavin reductase like domain-containing protein</fullName>
    </recommendedName>
</protein>
<evidence type="ECO:0000256" key="2">
    <source>
        <dbReference type="ARBA" id="ARBA00023002"/>
    </source>
</evidence>
<sequence>MDELHIRRALGEFATGVSLVTTADEHGPAGFACQSFSSLSLDPPLVLFTVMRSSRTWPRIAETGRFAVNVLAEEQRPLSEAFGRRGADKFAHGTWATSPLGNPVLHGCVIWIDCELIAVHDGGDHHIAVGRIRDLGHREKAKPLVYHRGSYAGLAAAGRDAPADQLSRQRPSV</sequence>